<evidence type="ECO:0000313" key="2">
    <source>
        <dbReference type="EMBL" id="GAC69731.1"/>
    </source>
</evidence>
<evidence type="ECO:0000256" key="1">
    <source>
        <dbReference type="SAM" id="Phobius"/>
    </source>
</evidence>
<reference evidence="2 3" key="1">
    <citation type="submission" date="2013-01" db="EMBL/GenBank/DDBJ databases">
        <title>Whole genome shotgun sequence of Gordonia soli NBRC 108243.</title>
        <authorList>
            <person name="Isaki-Nakamura S."/>
            <person name="Hosoyama A."/>
            <person name="Tsuchikane K."/>
            <person name="Ando Y."/>
            <person name="Baba S."/>
            <person name="Ohji S."/>
            <person name="Hamada M."/>
            <person name="Tamura T."/>
            <person name="Yamazoe A."/>
            <person name="Yamazaki S."/>
            <person name="Fujita N."/>
        </authorList>
    </citation>
    <scope>NUCLEOTIDE SEQUENCE [LARGE SCALE GENOMIC DNA]</scope>
    <source>
        <strain evidence="2 3">NBRC 108243</strain>
    </source>
</reference>
<feature type="transmembrane region" description="Helical" evidence="1">
    <location>
        <begin position="80"/>
        <end position="103"/>
    </location>
</feature>
<keyword evidence="1" id="KW-0812">Transmembrane</keyword>
<dbReference type="AlphaFoldDB" id="M0QN65"/>
<keyword evidence="3" id="KW-1185">Reference proteome</keyword>
<keyword evidence="1" id="KW-0472">Membrane</keyword>
<name>M0QN65_9ACTN</name>
<accession>M0QN65</accession>
<sequence>MIQVCGCQPQASHKFPFCPVCRGATRGDELGQRQNLTNGLAFQAGGNLDVSGTVVGGNYVAPDNFGYREMEMSRTKVRKAWLPDSWLAVAASAAAVIGLFVNFRADLRLWPAWLSLLLIAVVAAGGLVLVVRLQMARTGAMPFFRRVFEKGPGGTIYTSTPAGSCPQCGRRMKMRRICRGENHAYAWVCGSGISRHDLWFDPTEFNKIAW</sequence>
<dbReference type="EMBL" id="BANX01000027">
    <property type="protein sequence ID" value="GAC69731.1"/>
    <property type="molecule type" value="Genomic_DNA"/>
</dbReference>
<proteinExistence type="predicted"/>
<dbReference type="Proteomes" id="UP000011666">
    <property type="component" value="Unassembled WGS sequence"/>
</dbReference>
<evidence type="ECO:0000313" key="3">
    <source>
        <dbReference type="Proteomes" id="UP000011666"/>
    </source>
</evidence>
<gene>
    <name evidence="2" type="ORF">GS4_27_00090</name>
</gene>
<feature type="transmembrane region" description="Helical" evidence="1">
    <location>
        <begin position="109"/>
        <end position="131"/>
    </location>
</feature>
<comment type="caution">
    <text evidence="2">The sequence shown here is derived from an EMBL/GenBank/DDBJ whole genome shotgun (WGS) entry which is preliminary data.</text>
</comment>
<protein>
    <submittedName>
        <fullName evidence="2">Uncharacterized protein</fullName>
    </submittedName>
</protein>
<keyword evidence="1" id="KW-1133">Transmembrane helix</keyword>
<organism evidence="2 3">
    <name type="scientific">Gordonia soli NBRC 108243</name>
    <dbReference type="NCBI Taxonomy" id="1223545"/>
    <lineage>
        <taxon>Bacteria</taxon>
        <taxon>Bacillati</taxon>
        <taxon>Actinomycetota</taxon>
        <taxon>Actinomycetes</taxon>
        <taxon>Mycobacteriales</taxon>
        <taxon>Gordoniaceae</taxon>
        <taxon>Gordonia</taxon>
    </lineage>
</organism>